<protein>
    <recommendedName>
        <fullName evidence="8">tRNA-specific adenosine deaminase</fullName>
        <ecNumber evidence="8">3.5.4.33</ecNumber>
    </recommendedName>
</protein>
<feature type="binding site" evidence="8">
    <location>
        <position position="53"/>
    </location>
    <ligand>
        <name>Zn(2+)</name>
        <dbReference type="ChEBI" id="CHEBI:29105"/>
        <note>catalytic</note>
    </ligand>
</feature>
<dbReference type="SUPFAM" id="SSF53927">
    <property type="entry name" value="Cytidine deaminase-like"/>
    <property type="match status" value="1"/>
</dbReference>
<dbReference type="InterPro" id="IPR028883">
    <property type="entry name" value="tRNA_aden_deaminase"/>
</dbReference>
<dbReference type="eggNOG" id="COG0590">
    <property type="taxonomic scope" value="Bacteria"/>
</dbReference>
<organism evidence="10 11">
    <name type="scientific">Desulfobacter postgatei 2ac9</name>
    <dbReference type="NCBI Taxonomy" id="879212"/>
    <lineage>
        <taxon>Bacteria</taxon>
        <taxon>Pseudomonadati</taxon>
        <taxon>Thermodesulfobacteriota</taxon>
        <taxon>Desulfobacteria</taxon>
        <taxon>Desulfobacterales</taxon>
        <taxon>Desulfobacteraceae</taxon>
        <taxon>Desulfobacter</taxon>
    </lineage>
</organism>
<reference evidence="10 11" key="1">
    <citation type="submission" date="2011-09" db="EMBL/GenBank/DDBJ databases">
        <authorList>
            <consortium name="US DOE Joint Genome Institute (JGI-PGF)"/>
            <person name="Lucas S."/>
            <person name="Han J."/>
            <person name="Lapidus A."/>
            <person name="Cheng J.-F."/>
            <person name="Goodwin L."/>
            <person name="Pitluck S."/>
            <person name="Peters L."/>
            <person name="Land M.L."/>
            <person name="Hauser L."/>
            <person name="Orellana R."/>
            <person name="Lovley D."/>
            <person name="Woyke T.J."/>
        </authorList>
    </citation>
    <scope>NUCLEOTIDE SEQUENCE [LARGE SCALE GENOMIC DNA]</scope>
    <source>
        <strain evidence="10 11">2ac9</strain>
    </source>
</reference>
<keyword evidence="6 8" id="KW-0862">Zinc</keyword>
<dbReference type="PROSITE" id="PS51747">
    <property type="entry name" value="CYT_DCMP_DEAMINASES_2"/>
    <property type="match status" value="1"/>
</dbReference>
<dbReference type="NCBIfam" id="NF008113">
    <property type="entry name" value="PRK10860.1"/>
    <property type="match status" value="1"/>
</dbReference>
<dbReference type="InterPro" id="IPR016192">
    <property type="entry name" value="APOBEC/CMP_deaminase_Zn-bd"/>
</dbReference>
<dbReference type="Pfam" id="PF14437">
    <property type="entry name" value="MafB19-deam"/>
    <property type="match status" value="1"/>
</dbReference>
<gene>
    <name evidence="8" type="primary">tadA</name>
    <name evidence="10" type="ORF">DespoDRAFT_02806</name>
</gene>
<dbReference type="AlphaFoldDB" id="I5B563"/>
<evidence type="ECO:0000256" key="4">
    <source>
        <dbReference type="ARBA" id="ARBA00022723"/>
    </source>
</evidence>
<reference evidence="10 11" key="2">
    <citation type="submission" date="2012-02" db="EMBL/GenBank/DDBJ databases">
        <title>Improved High-Quality Draft sequence of Desulfobacter postgatei 2ac9.</title>
        <authorList>
            <consortium name="US DOE Joint Genome Institute"/>
            <person name="Lucas S."/>
            <person name="Han J."/>
            <person name="Lapidus A."/>
            <person name="Cheng J.-F."/>
            <person name="Goodwin L."/>
            <person name="Pitluck S."/>
            <person name="Peters L."/>
            <person name="Ovchinnikova G."/>
            <person name="Held B."/>
            <person name="Detter J.C."/>
            <person name="Han C."/>
            <person name="Tapia R."/>
            <person name="Land M."/>
            <person name="Hauser L."/>
            <person name="Kyrpides N."/>
            <person name="Ivanova N."/>
            <person name="Pagani I."/>
            <person name="Orellana R."/>
            <person name="Lovley D."/>
            <person name="Woyke T."/>
        </authorList>
    </citation>
    <scope>NUCLEOTIDE SEQUENCE [LARGE SCALE GENOMIC DNA]</scope>
    <source>
        <strain evidence="10 11">2ac9</strain>
    </source>
</reference>
<dbReference type="InterPro" id="IPR058535">
    <property type="entry name" value="MafB19-deam"/>
</dbReference>
<dbReference type="FunFam" id="3.40.140.10:FF:000005">
    <property type="entry name" value="tRNA-specific adenosine deaminase"/>
    <property type="match status" value="1"/>
</dbReference>
<comment type="catalytic activity">
    <reaction evidence="7 8">
        <text>adenosine(34) in tRNA + H2O + H(+) = inosine(34) in tRNA + NH4(+)</text>
        <dbReference type="Rhea" id="RHEA:43168"/>
        <dbReference type="Rhea" id="RHEA-COMP:10373"/>
        <dbReference type="Rhea" id="RHEA-COMP:10374"/>
        <dbReference type="ChEBI" id="CHEBI:15377"/>
        <dbReference type="ChEBI" id="CHEBI:15378"/>
        <dbReference type="ChEBI" id="CHEBI:28938"/>
        <dbReference type="ChEBI" id="CHEBI:74411"/>
        <dbReference type="ChEBI" id="CHEBI:82852"/>
        <dbReference type="EC" id="3.5.4.33"/>
    </reaction>
</comment>
<comment type="subunit">
    <text evidence="2 8">Homodimer.</text>
</comment>
<dbReference type="PANTHER" id="PTHR11079">
    <property type="entry name" value="CYTOSINE DEAMINASE FAMILY MEMBER"/>
    <property type="match status" value="1"/>
</dbReference>
<dbReference type="HAMAP" id="MF_00972">
    <property type="entry name" value="tRNA_aden_deaminase"/>
    <property type="match status" value="1"/>
</dbReference>
<keyword evidence="11" id="KW-1185">Reference proteome</keyword>
<dbReference type="PANTHER" id="PTHR11079:SF202">
    <property type="entry name" value="TRNA-SPECIFIC ADENOSINE DEAMINASE"/>
    <property type="match status" value="1"/>
</dbReference>
<evidence type="ECO:0000256" key="6">
    <source>
        <dbReference type="ARBA" id="ARBA00022833"/>
    </source>
</evidence>
<sequence>MDDEHYMMLALDEAKKAEKHDEVPVGAIVVDQAGKVIGQGYNCPISEKDPTSHAEIKAIRSACRFMNNYRLPRTTLYVTIEPCIMCMGAIIHARIQRLVFGALDPKWGAAASLYQMGSDARLNHHLEIVQGICEEQTRQIIKSFFEEKRRNRDKHSCCGNPVG</sequence>
<dbReference type="CDD" id="cd01285">
    <property type="entry name" value="nucleoside_deaminase"/>
    <property type="match status" value="1"/>
</dbReference>
<dbReference type="STRING" id="879212.DespoDRAFT_02806"/>
<evidence type="ECO:0000256" key="3">
    <source>
        <dbReference type="ARBA" id="ARBA00022694"/>
    </source>
</evidence>
<dbReference type="EC" id="3.5.4.33" evidence="8"/>
<evidence type="ECO:0000259" key="9">
    <source>
        <dbReference type="PROSITE" id="PS51747"/>
    </source>
</evidence>
<keyword evidence="5 8" id="KW-0378">Hydrolase</keyword>
<feature type="binding site" evidence="8">
    <location>
        <position position="83"/>
    </location>
    <ligand>
        <name>Zn(2+)</name>
        <dbReference type="ChEBI" id="CHEBI:29105"/>
        <note>catalytic</note>
    </ligand>
</feature>
<dbReference type="GO" id="GO:0002100">
    <property type="term" value="P:tRNA wobble adenosine to inosine editing"/>
    <property type="evidence" value="ECO:0007669"/>
    <property type="project" value="UniProtKB-UniRule"/>
</dbReference>
<dbReference type="Proteomes" id="UP000005778">
    <property type="component" value="Chromosome"/>
</dbReference>
<feature type="binding site" evidence="8">
    <location>
        <position position="86"/>
    </location>
    <ligand>
        <name>Zn(2+)</name>
        <dbReference type="ChEBI" id="CHEBI:29105"/>
        <note>catalytic</note>
    </ligand>
</feature>
<keyword evidence="4 8" id="KW-0479">Metal-binding</keyword>
<dbReference type="EMBL" id="CM001488">
    <property type="protein sequence ID" value="EIM64626.1"/>
    <property type="molecule type" value="Genomic_DNA"/>
</dbReference>
<keyword evidence="3 8" id="KW-0819">tRNA processing</keyword>
<proteinExistence type="inferred from homology"/>
<comment type="cofactor">
    <cofactor evidence="8">
        <name>Zn(2+)</name>
        <dbReference type="ChEBI" id="CHEBI:29105"/>
    </cofactor>
    <text evidence="8">Binds 1 zinc ion per subunit.</text>
</comment>
<dbReference type="GO" id="GO:0052717">
    <property type="term" value="F:tRNA-specific adenosine-34 deaminase activity"/>
    <property type="evidence" value="ECO:0007669"/>
    <property type="project" value="UniProtKB-UniRule"/>
</dbReference>
<dbReference type="GO" id="GO:0008270">
    <property type="term" value="F:zinc ion binding"/>
    <property type="evidence" value="ECO:0007669"/>
    <property type="project" value="UniProtKB-UniRule"/>
</dbReference>
<dbReference type="PROSITE" id="PS00903">
    <property type="entry name" value="CYT_DCMP_DEAMINASES_1"/>
    <property type="match status" value="1"/>
</dbReference>
<evidence type="ECO:0000313" key="10">
    <source>
        <dbReference type="EMBL" id="EIM64626.1"/>
    </source>
</evidence>
<comment type="similarity">
    <text evidence="1">Belongs to the cytidine and deoxycytidylate deaminase family. ADAT2 subfamily.</text>
</comment>
<comment type="function">
    <text evidence="8">Catalyzes the deamination of adenosine to inosine at the wobble position 34 of tRNA(Arg2).</text>
</comment>
<feature type="domain" description="CMP/dCMP-type deaminase" evidence="9">
    <location>
        <begin position="1"/>
        <end position="129"/>
    </location>
</feature>
<evidence type="ECO:0000256" key="1">
    <source>
        <dbReference type="ARBA" id="ARBA00010669"/>
    </source>
</evidence>
<evidence type="ECO:0000313" key="11">
    <source>
        <dbReference type="Proteomes" id="UP000005778"/>
    </source>
</evidence>
<name>I5B563_9BACT</name>
<evidence type="ECO:0000256" key="2">
    <source>
        <dbReference type="ARBA" id="ARBA00011738"/>
    </source>
</evidence>
<evidence type="ECO:0000256" key="8">
    <source>
        <dbReference type="HAMAP-Rule" id="MF_00972"/>
    </source>
</evidence>
<feature type="active site" description="Proton donor" evidence="8">
    <location>
        <position position="55"/>
    </location>
</feature>
<dbReference type="OrthoDB" id="9802676at2"/>
<evidence type="ECO:0000256" key="7">
    <source>
        <dbReference type="ARBA" id="ARBA00048045"/>
    </source>
</evidence>
<dbReference type="InterPro" id="IPR002125">
    <property type="entry name" value="CMP_dCMP_dom"/>
</dbReference>
<dbReference type="RefSeq" id="WP_004074228.1">
    <property type="nucleotide sequence ID" value="NZ_CM001488.1"/>
</dbReference>
<dbReference type="Gene3D" id="3.40.140.10">
    <property type="entry name" value="Cytidine Deaminase, domain 2"/>
    <property type="match status" value="1"/>
</dbReference>
<dbReference type="HOGENOM" id="CLU_025810_3_0_7"/>
<evidence type="ECO:0000256" key="5">
    <source>
        <dbReference type="ARBA" id="ARBA00022801"/>
    </source>
</evidence>
<accession>I5B563</accession>
<dbReference type="InterPro" id="IPR016193">
    <property type="entry name" value="Cytidine_deaminase-like"/>
</dbReference>